<keyword evidence="1" id="KW-0472">Membrane</keyword>
<sequence length="96" mass="10880">MKTVGANNKEGGLIAKILLIIIALALLKFFFDFNIIDFFKSPKVADSFAFVKNLIIVVWNKVLLAPLSYIWEHIIVNVVWKTLKEGFAILDGWVKS</sequence>
<evidence type="ECO:0000313" key="2">
    <source>
        <dbReference type="EMBL" id="PIQ67021.1"/>
    </source>
</evidence>
<dbReference type="AlphaFoldDB" id="A0A2H0K6Y7"/>
<evidence type="ECO:0000313" key="3">
    <source>
        <dbReference type="Proteomes" id="UP000229834"/>
    </source>
</evidence>
<evidence type="ECO:0000256" key="1">
    <source>
        <dbReference type="SAM" id="Phobius"/>
    </source>
</evidence>
<keyword evidence="1" id="KW-0812">Transmembrane</keyword>
<protein>
    <submittedName>
        <fullName evidence="2">Uncharacterized protein</fullName>
    </submittedName>
</protein>
<dbReference type="EMBL" id="PCVC01000032">
    <property type="protein sequence ID" value="PIQ67021.1"/>
    <property type="molecule type" value="Genomic_DNA"/>
</dbReference>
<keyword evidence="1" id="KW-1133">Transmembrane helix</keyword>
<accession>A0A2H0K6Y7</accession>
<feature type="transmembrane region" description="Helical" evidence="1">
    <location>
        <begin position="12"/>
        <end position="31"/>
    </location>
</feature>
<reference evidence="2 3" key="1">
    <citation type="submission" date="2017-09" db="EMBL/GenBank/DDBJ databases">
        <title>Depth-based differentiation of microbial function through sediment-hosted aquifers and enrichment of novel symbionts in the deep terrestrial subsurface.</title>
        <authorList>
            <person name="Probst A.J."/>
            <person name="Ladd B."/>
            <person name="Jarett J.K."/>
            <person name="Geller-Mcgrath D.E."/>
            <person name="Sieber C.M."/>
            <person name="Emerson J.B."/>
            <person name="Anantharaman K."/>
            <person name="Thomas B.C."/>
            <person name="Malmstrom R."/>
            <person name="Stieglmeier M."/>
            <person name="Klingl A."/>
            <person name="Woyke T."/>
            <person name="Ryan C.M."/>
            <person name="Banfield J.F."/>
        </authorList>
    </citation>
    <scope>NUCLEOTIDE SEQUENCE [LARGE SCALE GENOMIC DNA]</scope>
    <source>
        <strain evidence="2">CG11_big_fil_rev_8_21_14_0_20_40_24</strain>
    </source>
</reference>
<comment type="caution">
    <text evidence="2">The sequence shown here is derived from an EMBL/GenBank/DDBJ whole genome shotgun (WGS) entry which is preliminary data.</text>
</comment>
<organism evidence="2 3">
    <name type="scientific">Candidatus Zambryskibacteria bacterium CG11_big_fil_rev_8_21_14_0_20_40_24</name>
    <dbReference type="NCBI Taxonomy" id="1975116"/>
    <lineage>
        <taxon>Bacteria</taxon>
        <taxon>Candidatus Zambryskiibacteriota</taxon>
    </lineage>
</organism>
<name>A0A2H0K6Y7_9BACT</name>
<proteinExistence type="predicted"/>
<dbReference type="Proteomes" id="UP000229834">
    <property type="component" value="Unassembled WGS sequence"/>
</dbReference>
<gene>
    <name evidence="2" type="ORF">COV95_01010</name>
</gene>